<dbReference type="EMBL" id="LCSD01000025">
    <property type="protein sequence ID" value="KKW46817.1"/>
    <property type="molecule type" value="Genomic_DNA"/>
</dbReference>
<dbReference type="AlphaFoldDB" id="A0A0G2AZ05"/>
<gene>
    <name evidence="2" type="ORF">UY98_C0025G0004</name>
</gene>
<evidence type="ECO:0000313" key="3">
    <source>
        <dbReference type="Proteomes" id="UP000034789"/>
    </source>
</evidence>
<name>A0A0G2AZ05_9BACT</name>
<organism evidence="2 3">
    <name type="scientific">Candidatus Kaiserbacteria bacterium GW2011_GWA2_58_9</name>
    <dbReference type="NCBI Taxonomy" id="1618672"/>
    <lineage>
        <taxon>Bacteria</taxon>
        <taxon>Candidatus Kaiseribacteriota</taxon>
    </lineage>
</organism>
<accession>A0A0G2AZ05</accession>
<feature type="compositionally biased region" description="Basic and acidic residues" evidence="1">
    <location>
        <begin position="62"/>
        <end position="80"/>
    </location>
</feature>
<evidence type="ECO:0000313" key="2">
    <source>
        <dbReference type="EMBL" id="KKW46817.1"/>
    </source>
</evidence>
<reference evidence="2 3" key="1">
    <citation type="journal article" date="2015" name="Nature">
        <title>rRNA introns, odd ribosomes, and small enigmatic genomes across a large radiation of phyla.</title>
        <authorList>
            <person name="Brown C.T."/>
            <person name="Hug L.A."/>
            <person name="Thomas B.C."/>
            <person name="Sharon I."/>
            <person name="Castelle C.J."/>
            <person name="Singh A."/>
            <person name="Wilkins M.J."/>
            <person name="Williams K.H."/>
            <person name="Banfield J.F."/>
        </authorList>
    </citation>
    <scope>NUCLEOTIDE SEQUENCE [LARGE SCALE GENOMIC DNA]</scope>
</reference>
<protein>
    <submittedName>
        <fullName evidence="2">Uncharacterized protein</fullName>
    </submittedName>
</protein>
<dbReference type="Proteomes" id="UP000034789">
    <property type="component" value="Unassembled WGS sequence"/>
</dbReference>
<sequence length="80" mass="9095">MSSRIAANVALAALFFARKTRASGLFSENVRMRARTASRQRRLTRFLLTARNATLRDTTQANEERLSRERGETAREKNAP</sequence>
<proteinExistence type="predicted"/>
<feature type="region of interest" description="Disordered" evidence="1">
    <location>
        <begin position="55"/>
        <end position="80"/>
    </location>
</feature>
<evidence type="ECO:0000256" key="1">
    <source>
        <dbReference type="SAM" id="MobiDB-lite"/>
    </source>
</evidence>
<comment type="caution">
    <text evidence="2">The sequence shown here is derived from an EMBL/GenBank/DDBJ whole genome shotgun (WGS) entry which is preliminary data.</text>
</comment>